<evidence type="ECO:0000256" key="3">
    <source>
        <dbReference type="ARBA" id="ARBA00023125"/>
    </source>
</evidence>
<protein>
    <recommendedName>
        <fullName evidence="9">TF-B3 domain-containing protein</fullName>
    </recommendedName>
</protein>
<keyword evidence="2" id="KW-0805">Transcription regulation</keyword>
<evidence type="ECO:0000256" key="5">
    <source>
        <dbReference type="ARBA" id="ARBA00023242"/>
    </source>
</evidence>
<dbReference type="GO" id="GO:0005634">
    <property type="term" value="C:nucleus"/>
    <property type="evidence" value="ECO:0007669"/>
    <property type="project" value="UniProtKB-SubCell"/>
</dbReference>
<dbReference type="Gene3D" id="2.40.330.10">
    <property type="entry name" value="DNA-binding pseudobarrel domain"/>
    <property type="match status" value="1"/>
</dbReference>
<evidence type="ECO:0000256" key="2">
    <source>
        <dbReference type="ARBA" id="ARBA00023015"/>
    </source>
</evidence>
<evidence type="ECO:0000313" key="7">
    <source>
        <dbReference type="EMBL" id="OMO92235.1"/>
    </source>
</evidence>
<comment type="caution">
    <text evidence="7">The sequence shown here is derived from an EMBL/GenBank/DDBJ whole genome shotgun (WGS) entry which is preliminary data.</text>
</comment>
<organism evidence="7 8">
    <name type="scientific">Corchorus olitorius</name>
    <dbReference type="NCBI Taxonomy" id="93759"/>
    <lineage>
        <taxon>Eukaryota</taxon>
        <taxon>Viridiplantae</taxon>
        <taxon>Streptophyta</taxon>
        <taxon>Embryophyta</taxon>
        <taxon>Tracheophyta</taxon>
        <taxon>Spermatophyta</taxon>
        <taxon>Magnoliopsida</taxon>
        <taxon>eudicotyledons</taxon>
        <taxon>Gunneridae</taxon>
        <taxon>Pentapetalae</taxon>
        <taxon>rosids</taxon>
        <taxon>malvids</taxon>
        <taxon>Malvales</taxon>
        <taxon>Malvaceae</taxon>
        <taxon>Grewioideae</taxon>
        <taxon>Apeibeae</taxon>
        <taxon>Corchorus</taxon>
    </lineage>
</organism>
<dbReference type="AlphaFoldDB" id="A0A1R3JBN4"/>
<evidence type="ECO:0000256" key="6">
    <source>
        <dbReference type="SAM" id="MobiDB-lite"/>
    </source>
</evidence>
<proteinExistence type="predicted"/>
<feature type="compositionally biased region" description="Acidic residues" evidence="6">
    <location>
        <begin position="142"/>
        <end position="152"/>
    </location>
</feature>
<dbReference type="Proteomes" id="UP000187203">
    <property type="component" value="Unassembled WGS sequence"/>
</dbReference>
<keyword evidence="5" id="KW-0539">Nucleus</keyword>
<keyword evidence="3" id="KW-0238">DNA-binding</keyword>
<reference evidence="8" key="1">
    <citation type="submission" date="2013-09" db="EMBL/GenBank/DDBJ databases">
        <title>Corchorus olitorius genome sequencing.</title>
        <authorList>
            <person name="Alam M."/>
            <person name="Haque M.S."/>
            <person name="Islam M.S."/>
            <person name="Emdad E.M."/>
            <person name="Islam M.M."/>
            <person name="Ahmed B."/>
            <person name="Halim A."/>
            <person name="Hossen Q.M.M."/>
            <person name="Hossain M.Z."/>
            <person name="Ahmed R."/>
            <person name="Khan M.M."/>
            <person name="Islam R."/>
            <person name="Rashid M.M."/>
            <person name="Khan S.A."/>
            <person name="Rahman M.S."/>
            <person name="Alam M."/>
            <person name="Yahiya A.S."/>
            <person name="Khan M.S."/>
            <person name="Azam M.S."/>
            <person name="Haque T."/>
            <person name="Lashkar M.Z.H."/>
            <person name="Akhand A.I."/>
            <person name="Morshed G."/>
            <person name="Roy S."/>
            <person name="Uddin K.S."/>
            <person name="Rabeya T."/>
            <person name="Hossain A.S."/>
            <person name="Chowdhury A."/>
            <person name="Snigdha A.R."/>
            <person name="Mortoza M.S."/>
            <person name="Matin S.A."/>
            <person name="Hoque S.M.E."/>
            <person name="Islam M.K."/>
            <person name="Roy D.K."/>
            <person name="Haider R."/>
            <person name="Moosa M.M."/>
            <person name="Elias S.M."/>
            <person name="Hasan A.M."/>
            <person name="Jahan S."/>
            <person name="Shafiuddin M."/>
            <person name="Mahmood N."/>
            <person name="Shommy N.S."/>
        </authorList>
    </citation>
    <scope>NUCLEOTIDE SEQUENCE [LARGE SCALE GENOMIC DNA]</scope>
    <source>
        <strain evidence="8">cv. O-4</strain>
    </source>
</reference>
<keyword evidence="4" id="KW-0804">Transcription</keyword>
<evidence type="ECO:0000313" key="8">
    <source>
        <dbReference type="Proteomes" id="UP000187203"/>
    </source>
</evidence>
<evidence type="ECO:0000256" key="1">
    <source>
        <dbReference type="ARBA" id="ARBA00004123"/>
    </source>
</evidence>
<dbReference type="SUPFAM" id="SSF101936">
    <property type="entry name" value="DNA-binding pseudobarrel domain"/>
    <property type="match status" value="1"/>
</dbReference>
<evidence type="ECO:0008006" key="9">
    <source>
        <dbReference type="Google" id="ProtNLM"/>
    </source>
</evidence>
<name>A0A1R3JBN4_9ROSI</name>
<dbReference type="EMBL" id="AWUE01016382">
    <property type="protein sequence ID" value="OMO92235.1"/>
    <property type="molecule type" value="Genomic_DNA"/>
</dbReference>
<dbReference type="GO" id="GO:0003677">
    <property type="term" value="F:DNA binding"/>
    <property type="evidence" value="ECO:0007669"/>
    <property type="project" value="UniProtKB-KW"/>
</dbReference>
<dbReference type="InterPro" id="IPR015300">
    <property type="entry name" value="DNA-bd_pseudobarrel_sf"/>
</dbReference>
<gene>
    <name evidence="7" type="ORF">COLO4_17754</name>
</gene>
<dbReference type="OrthoDB" id="954231at2759"/>
<dbReference type="InterPro" id="IPR003340">
    <property type="entry name" value="B3_DNA-bd"/>
</dbReference>
<feature type="region of interest" description="Disordered" evidence="6">
    <location>
        <begin position="108"/>
        <end position="159"/>
    </location>
</feature>
<keyword evidence="8" id="KW-1185">Reference proteome</keyword>
<comment type="subcellular location">
    <subcellularLocation>
        <location evidence="1">Nucleus</location>
    </subcellularLocation>
</comment>
<accession>A0A1R3JBN4</accession>
<dbReference type="CDD" id="cd10017">
    <property type="entry name" value="B3_DNA"/>
    <property type="match status" value="1"/>
</dbReference>
<evidence type="ECO:0000256" key="4">
    <source>
        <dbReference type="ARBA" id="ARBA00023163"/>
    </source>
</evidence>
<sequence length="204" mass="23537">MQKFSKILTKTDVRKRLSVRTKKKECFLNFGDKFKVKFKVIDQKRKVWSFECSKREKGKYPKPVLSKGWLAFVRQWLLAVGDEVIFHEELDKAGKFFYRIQVIKTTTQSPVQNHDADEPTAVASSGDLEKDHSATMNSGATADDDQATDDQTEGIRGQPVTDNMVGFKFVFGSEEPDVEVREPQFIDFFEREKARPSPRFIQFL</sequence>